<keyword evidence="3" id="KW-0949">S-adenosyl-L-methionine</keyword>
<dbReference type="InterPro" id="IPR036390">
    <property type="entry name" value="WH_DNA-bd_sf"/>
</dbReference>
<dbReference type="Gene3D" id="3.40.50.150">
    <property type="entry name" value="Vaccinia Virus protein VP39"/>
    <property type="match status" value="1"/>
</dbReference>
<dbReference type="InterPro" id="IPR029063">
    <property type="entry name" value="SAM-dependent_MTases_sf"/>
</dbReference>
<dbReference type="InterPro" id="IPR016461">
    <property type="entry name" value="COMT-like"/>
</dbReference>
<keyword evidence="2" id="KW-0808">Transferase</keyword>
<dbReference type="Gene3D" id="1.10.10.10">
    <property type="entry name" value="Winged helix-like DNA-binding domain superfamily/Winged helix DNA-binding domain"/>
    <property type="match status" value="1"/>
</dbReference>
<dbReference type="InterPro" id="IPR001077">
    <property type="entry name" value="COMT_C"/>
</dbReference>
<name>A0ABR3JAW8_9AGAR</name>
<dbReference type="PANTHER" id="PTHR43712">
    <property type="entry name" value="PUTATIVE (AFU_ORTHOLOGUE AFUA_4G14580)-RELATED"/>
    <property type="match status" value="1"/>
</dbReference>
<dbReference type="Pfam" id="PF08100">
    <property type="entry name" value="Dimerisation"/>
    <property type="match status" value="1"/>
</dbReference>
<gene>
    <name evidence="6" type="ORF">HGRIS_006925</name>
</gene>
<feature type="domain" description="O-methyltransferase dimerisation" evidence="5">
    <location>
        <begin position="76"/>
        <end position="156"/>
    </location>
</feature>
<organism evidence="6 7">
    <name type="scientific">Hohenbuehelia grisea</name>
    <dbReference type="NCBI Taxonomy" id="104357"/>
    <lineage>
        <taxon>Eukaryota</taxon>
        <taxon>Fungi</taxon>
        <taxon>Dikarya</taxon>
        <taxon>Basidiomycota</taxon>
        <taxon>Agaricomycotina</taxon>
        <taxon>Agaricomycetes</taxon>
        <taxon>Agaricomycetidae</taxon>
        <taxon>Agaricales</taxon>
        <taxon>Pleurotineae</taxon>
        <taxon>Pleurotaceae</taxon>
        <taxon>Hohenbuehelia</taxon>
    </lineage>
</organism>
<dbReference type="InterPro" id="IPR012967">
    <property type="entry name" value="COMT_dimerisation"/>
</dbReference>
<dbReference type="PANTHER" id="PTHR43712:SF2">
    <property type="entry name" value="O-METHYLTRANSFERASE CICE"/>
    <property type="match status" value="1"/>
</dbReference>
<accession>A0ABR3JAW8</accession>
<proteinExistence type="predicted"/>
<evidence type="ECO:0000256" key="3">
    <source>
        <dbReference type="ARBA" id="ARBA00022691"/>
    </source>
</evidence>
<evidence type="ECO:0008006" key="8">
    <source>
        <dbReference type="Google" id="ProtNLM"/>
    </source>
</evidence>
<reference evidence="7" key="1">
    <citation type="submission" date="2024-06" db="EMBL/GenBank/DDBJ databases">
        <title>Multi-omics analyses provide insights into the biosynthesis of the anticancer antibiotic pleurotin in Hohenbuehelia grisea.</title>
        <authorList>
            <person name="Weaver J.A."/>
            <person name="Alberti F."/>
        </authorList>
    </citation>
    <scope>NUCLEOTIDE SEQUENCE [LARGE SCALE GENOMIC DNA]</scope>
    <source>
        <strain evidence="7">T-177</strain>
    </source>
</reference>
<dbReference type="SUPFAM" id="SSF46785">
    <property type="entry name" value="Winged helix' DNA-binding domain"/>
    <property type="match status" value="1"/>
</dbReference>
<evidence type="ECO:0000256" key="2">
    <source>
        <dbReference type="ARBA" id="ARBA00022679"/>
    </source>
</evidence>
<dbReference type="PROSITE" id="PS51683">
    <property type="entry name" value="SAM_OMT_II"/>
    <property type="match status" value="1"/>
</dbReference>
<dbReference type="Proteomes" id="UP001556367">
    <property type="component" value="Unassembled WGS sequence"/>
</dbReference>
<keyword evidence="7" id="KW-1185">Reference proteome</keyword>
<evidence type="ECO:0000313" key="7">
    <source>
        <dbReference type="Proteomes" id="UP001556367"/>
    </source>
</evidence>
<evidence type="ECO:0000259" key="5">
    <source>
        <dbReference type="Pfam" id="PF08100"/>
    </source>
</evidence>
<sequence length="455" mass="50241">MSITALKALAQLIISNVETIESTCQSKGTEFPSLDDLFEPSVLDAHPAILGASRQIVAAAAQIIATVRPPMELLSEHATGMYSTAALAFINSNDVVDVIQLNGTRGMHSKEIGQKIGVDGSKVDRVLRYLATRHIFREVRPNVFVNNKVSSLLLKSKPWDELVADPSSKYAGALGASAIGHTTEEGFMGAPYIPQFLKNPGQYQSPFNMSIKDTTNIFAWYEQAENLWRGRRFVVGMRGAGERFPPEIFTSAIDWKGLPQGSTVVDVGANVGTVTLPLAKAFPHLHFILQDLDHAISDAKVFWQDRFPEALSERRVEFQVHDFFTPMPVKADVYFLRLILHDWPQEEGIKILKHIRAAAKPTSILIIFEMIVLHACPETSKFAAQSPVPPAPPPLLANYGLGFGGFVTMADMQMLNLLGGRERTIEEFEELGRESGWKLETVKPGPISAFIYTPE</sequence>
<evidence type="ECO:0000259" key="4">
    <source>
        <dbReference type="Pfam" id="PF00891"/>
    </source>
</evidence>
<evidence type="ECO:0000313" key="6">
    <source>
        <dbReference type="EMBL" id="KAL0952686.1"/>
    </source>
</evidence>
<evidence type="ECO:0000256" key="1">
    <source>
        <dbReference type="ARBA" id="ARBA00022603"/>
    </source>
</evidence>
<dbReference type="SUPFAM" id="SSF53335">
    <property type="entry name" value="S-adenosyl-L-methionine-dependent methyltransferases"/>
    <property type="match status" value="1"/>
</dbReference>
<comment type="caution">
    <text evidence="6">The sequence shown here is derived from an EMBL/GenBank/DDBJ whole genome shotgun (WGS) entry which is preliminary data.</text>
</comment>
<dbReference type="EMBL" id="JASNQZ010000010">
    <property type="protein sequence ID" value="KAL0952686.1"/>
    <property type="molecule type" value="Genomic_DNA"/>
</dbReference>
<feature type="domain" description="O-methyltransferase C-terminal" evidence="4">
    <location>
        <begin position="260"/>
        <end position="379"/>
    </location>
</feature>
<protein>
    <recommendedName>
        <fullName evidence="8">O-methyltransferase</fullName>
    </recommendedName>
</protein>
<dbReference type="Pfam" id="PF00891">
    <property type="entry name" value="Methyltransf_2"/>
    <property type="match status" value="1"/>
</dbReference>
<keyword evidence="1" id="KW-0489">Methyltransferase</keyword>
<dbReference type="InterPro" id="IPR036388">
    <property type="entry name" value="WH-like_DNA-bd_sf"/>
</dbReference>